<gene>
    <name evidence="1" type="ORF">RDI58_014447</name>
</gene>
<keyword evidence="2" id="KW-1185">Reference proteome</keyword>
<reference evidence="1 2" key="1">
    <citation type="submission" date="2024-02" db="EMBL/GenBank/DDBJ databases">
        <title>de novo genome assembly of Solanum bulbocastanum strain 11H21.</title>
        <authorList>
            <person name="Hosaka A.J."/>
        </authorList>
    </citation>
    <scope>NUCLEOTIDE SEQUENCE [LARGE SCALE GENOMIC DNA]</scope>
    <source>
        <tissue evidence="1">Young leaves</tissue>
    </source>
</reference>
<name>A0AAN8YB20_SOLBU</name>
<comment type="caution">
    <text evidence="1">The sequence shown here is derived from an EMBL/GenBank/DDBJ whole genome shotgun (WGS) entry which is preliminary data.</text>
</comment>
<protein>
    <submittedName>
        <fullName evidence="1">Uncharacterized protein</fullName>
    </submittedName>
</protein>
<evidence type="ECO:0000313" key="1">
    <source>
        <dbReference type="EMBL" id="KAK6785922.1"/>
    </source>
</evidence>
<dbReference type="Proteomes" id="UP001371456">
    <property type="component" value="Unassembled WGS sequence"/>
</dbReference>
<dbReference type="AlphaFoldDB" id="A0AAN8YB20"/>
<organism evidence="1 2">
    <name type="scientific">Solanum bulbocastanum</name>
    <name type="common">Wild potato</name>
    <dbReference type="NCBI Taxonomy" id="147425"/>
    <lineage>
        <taxon>Eukaryota</taxon>
        <taxon>Viridiplantae</taxon>
        <taxon>Streptophyta</taxon>
        <taxon>Embryophyta</taxon>
        <taxon>Tracheophyta</taxon>
        <taxon>Spermatophyta</taxon>
        <taxon>Magnoliopsida</taxon>
        <taxon>eudicotyledons</taxon>
        <taxon>Gunneridae</taxon>
        <taxon>Pentapetalae</taxon>
        <taxon>asterids</taxon>
        <taxon>lamiids</taxon>
        <taxon>Solanales</taxon>
        <taxon>Solanaceae</taxon>
        <taxon>Solanoideae</taxon>
        <taxon>Solaneae</taxon>
        <taxon>Solanum</taxon>
    </lineage>
</organism>
<evidence type="ECO:0000313" key="2">
    <source>
        <dbReference type="Proteomes" id="UP001371456"/>
    </source>
</evidence>
<dbReference type="EMBL" id="JBANQN010000006">
    <property type="protein sequence ID" value="KAK6785922.1"/>
    <property type="molecule type" value="Genomic_DNA"/>
</dbReference>
<accession>A0AAN8YB20</accession>
<proteinExistence type="predicted"/>
<sequence>MPASIIEINQMDIVEFEEGCLFLFFFIFTQ</sequence>